<dbReference type="GO" id="GO:0005737">
    <property type="term" value="C:cytoplasm"/>
    <property type="evidence" value="ECO:0007669"/>
    <property type="project" value="UniProtKB-SubCell"/>
</dbReference>
<reference evidence="4 5" key="1">
    <citation type="submission" date="2019-06" db="EMBL/GenBank/DDBJ databases">
        <title>Genome sequence of Litorilinea aerophila BAA-2444.</title>
        <authorList>
            <person name="Maclea K.S."/>
            <person name="Maurais E.G."/>
            <person name="Iannazzi L.C."/>
        </authorList>
    </citation>
    <scope>NUCLEOTIDE SEQUENCE [LARGE SCALE GENOMIC DNA]</scope>
    <source>
        <strain evidence="4 5">ATCC BAA-2444</strain>
    </source>
</reference>
<dbReference type="FunCoup" id="A0A540V9C5">
    <property type="interactions" value="390"/>
</dbReference>
<feature type="site" description="Important for substrate specificity" evidence="3">
    <location>
        <position position="37"/>
    </location>
</feature>
<comment type="catalytic activity">
    <reaction evidence="3">
        <text>UTP + H2O = UMP + diphosphate + H(+)</text>
        <dbReference type="Rhea" id="RHEA:29395"/>
        <dbReference type="ChEBI" id="CHEBI:15377"/>
        <dbReference type="ChEBI" id="CHEBI:15378"/>
        <dbReference type="ChEBI" id="CHEBI:33019"/>
        <dbReference type="ChEBI" id="CHEBI:46398"/>
        <dbReference type="ChEBI" id="CHEBI:57865"/>
        <dbReference type="EC" id="3.6.1.9"/>
    </reaction>
</comment>
<feature type="site" description="Important for substrate specificity" evidence="3">
    <location>
        <position position="104"/>
    </location>
</feature>
<dbReference type="InterPro" id="IPR029001">
    <property type="entry name" value="ITPase-like_fam"/>
</dbReference>
<dbReference type="NCBIfam" id="TIGR00172">
    <property type="entry name" value="maf"/>
    <property type="match status" value="1"/>
</dbReference>
<dbReference type="OrthoDB" id="9807767at2"/>
<sequence>MARFSWRRNFRQQDGHALTNETNETDIQLILASASPRRRQFLAELGFQFTVLAADIDETPLPGEAPVELARRLAEAKAQAVARQCREMGRPQPNAATLVVAADTVVALGDVLLGKPEDEADATRMLRTLRGRPHQVHSGVSVLRLDDGQQRTRVNSTTVHMRHYSDAEIRAYVASGDPLDKAGAYAIQHPTFAPASRVEGCVSGVIGLPLADLVALLADFGLAWQGSLPTLCGRHTSFPCCQLDGQPESIDRDRPS</sequence>
<dbReference type="GO" id="GO:0009117">
    <property type="term" value="P:nucleotide metabolic process"/>
    <property type="evidence" value="ECO:0007669"/>
    <property type="project" value="UniProtKB-KW"/>
</dbReference>
<comment type="subcellular location">
    <subcellularLocation>
        <location evidence="3">Cytoplasm</location>
    </subcellularLocation>
</comment>
<gene>
    <name evidence="4" type="primary">maf</name>
    <name evidence="4" type="ORF">FKZ61_21560</name>
</gene>
<dbReference type="InParanoid" id="A0A540V9C5"/>
<dbReference type="Pfam" id="PF02545">
    <property type="entry name" value="Maf"/>
    <property type="match status" value="1"/>
</dbReference>
<keyword evidence="3" id="KW-0546">Nucleotide metabolism</keyword>
<dbReference type="PANTHER" id="PTHR43213">
    <property type="entry name" value="BIFUNCTIONAL DTTP/UTP PYROPHOSPHATASE/METHYLTRANSFERASE PROTEIN-RELATED"/>
    <property type="match status" value="1"/>
</dbReference>
<dbReference type="Gene3D" id="3.90.950.10">
    <property type="match status" value="1"/>
</dbReference>
<evidence type="ECO:0000313" key="5">
    <source>
        <dbReference type="Proteomes" id="UP000317371"/>
    </source>
</evidence>
<dbReference type="HAMAP" id="MF_00528">
    <property type="entry name" value="Maf"/>
    <property type="match status" value="1"/>
</dbReference>
<keyword evidence="5" id="KW-1185">Reference proteome</keyword>
<comment type="function">
    <text evidence="3">Nucleoside triphosphate pyrophosphatase that hydrolyzes dTTP and UTP. May have a dual role in cell division arrest and in preventing the incorporation of modified nucleotides into cellular nucleic acids.</text>
</comment>
<dbReference type="SUPFAM" id="SSF52972">
    <property type="entry name" value="ITPase-like"/>
    <property type="match status" value="1"/>
</dbReference>
<dbReference type="PANTHER" id="PTHR43213:SF5">
    <property type="entry name" value="BIFUNCTIONAL DTTP_UTP PYROPHOSPHATASE_METHYLTRANSFERASE PROTEIN-RELATED"/>
    <property type="match status" value="1"/>
</dbReference>
<comment type="caution">
    <text evidence="4">The sequence shown here is derived from an EMBL/GenBank/DDBJ whole genome shotgun (WGS) entry which is preliminary data.</text>
</comment>
<dbReference type="GO" id="GO:0036221">
    <property type="term" value="F:UTP diphosphatase activity"/>
    <property type="evidence" value="ECO:0007669"/>
    <property type="project" value="RHEA"/>
</dbReference>
<proteinExistence type="inferred from homology"/>
<name>A0A540V9C5_9CHLR</name>
<accession>A0A540V9C5</accession>
<dbReference type="EMBL" id="VIGC01000041">
    <property type="protein sequence ID" value="TQE93377.1"/>
    <property type="molecule type" value="Genomic_DNA"/>
</dbReference>
<feature type="site" description="Important for substrate specificity" evidence="3">
    <location>
        <position position="188"/>
    </location>
</feature>
<comment type="cofactor">
    <cofactor evidence="1 3">
        <name>a divalent metal cation</name>
        <dbReference type="ChEBI" id="CHEBI:60240"/>
    </cofactor>
</comment>
<comment type="caution">
    <text evidence="3">Lacks conserved residue(s) required for the propagation of feature annotation.</text>
</comment>
<keyword evidence="3" id="KW-0963">Cytoplasm</keyword>
<dbReference type="CDD" id="cd00555">
    <property type="entry name" value="Maf"/>
    <property type="match status" value="1"/>
</dbReference>
<dbReference type="InterPro" id="IPR003697">
    <property type="entry name" value="Maf-like"/>
</dbReference>
<dbReference type="GO" id="GO:0036218">
    <property type="term" value="F:dTTP diphosphatase activity"/>
    <property type="evidence" value="ECO:0007669"/>
    <property type="project" value="RHEA"/>
</dbReference>
<organism evidence="4 5">
    <name type="scientific">Litorilinea aerophila</name>
    <dbReference type="NCBI Taxonomy" id="1204385"/>
    <lineage>
        <taxon>Bacteria</taxon>
        <taxon>Bacillati</taxon>
        <taxon>Chloroflexota</taxon>
        <taxon>Caldilineae</taxon>
        <taxon>Caldilineales</taxon>
        <taxon>Caldilineaceae</taxon>
        <taxon>Litorilinea</taxon>
    </lineage>
</organism>
<protein>
    <recommendedName>
        <fullName evidence="3">dTTP/UTP pyrophosphatase</fullName>
        <shortName evidence="3">dTTPase/UTPase</shortName>
        <ecNumber evidence="3">3.6.1.9</ecNumber>
    </recommendedName>
    <alternativeName>
        <fullName evidence="3">Nucleoside triphosphate pyrophosphatase</fullName>
    </alternativeName>
    <alternativeName>
        <fullName evidence="3">Nucleotide pyrophosphatase</fullName>
        <shortName evidence="3">Nucleotide PPase</shortName>
    </alternativeName>
</protein>
<feature type="active site" description="Proton acceptor" evidence="3">
    <location>
        <position position="103"/>
    </location>
</feature>
<dbReference type="EC" id="3.6.1.9" evidence="3"/>
<keyword evidence="2 3" id="KW-0378">Hydrolase</keyword>
<evidence type="ECO:0000256" key="3">
    <source>
        <dbReference type="HAMAP-Rule" id="MF_00528"/>
    </source>
</evidence>
<evidence type="ECO:0000313" key="4">
    <source>
        <dbReference type="EMBL" id="TQE93377.1"/>
    </source>
</evidence>
<dbReference type="AlphaFoldDB" id="A0A540V9C5"/>
<evidence type="ECO:0000256" key="1">
    <source>
        <dbReference type="ARBA" id="ARBA00001968"/>
    </source>
</evidence>
<evidence type="ECO:0000256" key="2">
    <source>
        <dbReference type="ARBA" id="ARBA00022801"/>
    </source>
</evidence>
<dbReference type="Proteomes" id="UP000317371">
    <property type="component" value="Unassembled WGS sequence"/>
</dbReference>
<comment type="similarity">
    <text evidence="3">Belongs to the Maf family. YhdE subfamily.</text>
</comment>
<comment type="catalytic activity">
    <reaction evidence="3">
        <text>dTTP + H2O = dTMP + diphosphate + H(+)</text>
        <dbReference type="Rhea" id="RHEA:28534"/>
        <dbReference type="ChEBI" id="CHEBI:15377"/>
        <dbReference type="ChEBI" id="CHEBI:15378"/>
        <dbReference type="ChEBI" id="CHEBI:33019"/>
        <dbReference type="ChEBI" id="CHEBI:37568"/>
        <dbReference type="ChEBI" id="CHEBI:63528"/>
        <dbReference type="EC" id="3.6.1.9"/>
    </reaction>
</comment>